<organism evidence="2 3">
    <name type="scientific">Orchesella dallaii</name>
    <dbReference type="NCBI Taxonomy" id="48710"/>
    <lineage>
        <taxon>Eukaryota</taxon>
        <taxon>Metazoa</taxon>
        <taxon>Ecdysozoa</taxon>
        <taxon>Arthropoda</taxon>
        <taxon>Hexapoda</taxon>
        <taxon>Collembola</taxon>
        <taxon>Entomobryomorpha</taxon>
        <taxon>Entomobryoidea</taxon>
        <taxon>Orchesellidae</taxon>
        <taxon>Orchesellinae</taxon>
        <taxon>Orchesella</taxon>
    </lineage>
</organism>
<feature type="chain" id="PRO_5046850994" evidence="1">
    <location>
        <begin position="19"/>
        <end position="78"/>
    </location>
</feature>
<feature type="signal peptide" evidence="1">
    <location>
        <begin position="1"/>
        <end position="18"/>
    </location>
</feature>
<name>A0ABP1PK72_9HEXA</name>
<evidence type="ECO:0000313" key="2">
    <source>
        <dbReference type="EMBL" id="CAL8069804.1"/>
    </source>
</evidence>
<dbReference type="Proteomes" id="UP001642540">
    <property type="component" value="Unassembled WGS sequence"/>
</dbReference>
<comment type="caution">
    <text evidence="2">The sequence shown here is derived from an EMBL/GenBank/DDBJ whole genome shotgun (WGS) entry which is preliminary data.</text>
</comment>
<protein>
    <submittedName>
        <fullName evidence="2">Uncharacterized protein</fullName>
    </submittedName>
</protein>
<dbReference type="EMBL" id="CAXLJM020000004">
    <property type="protein sequence ID" value="CAL8069804.1"/>
    <property type="molecule type" value="Genomic_DNA"/>
</dbReference>
<reference evidence="2 3" key="1">
    <citation type="submission" date="2024-08" db="EMBL/GenBank/DDBJ databases">
        <authorList>
            <person name="Cucini C."/>
            <person name="Frati F."/>
        </authorList>
    </citation>
    <scope>NUCLEOTIDE SEQUENCE [LARGE SCALE GENOMIC DNA]</scope>
</reference>
<proteinExistence type="predicted"/>
<keyword evidence="3" id="KW-1185">Reference proteome</keyword>
<evidence type="ECO:0000256" key="1">
    <source>
        <dbReference type="SAM" id="SignalP"/>
    </source>
</evidence>
<keyword evidence="1" id="KW-0732">Signal</keyword>
<gene>
    <name evidence="2" type="ORF">ODALV1_LOCUS942</name>
</gene>
<evidence type="ECO:0000313" key="3">
    <source>
        <dbReference type="Proteomes" id="UP001642540"/>
    </source>
</evidence>
<accession>A0ABP1PK72</accession>
<sequence length="78" mass="7884">MSKLVCLFVVAFFAMAYAAPQPQLILSDGLVSPYGLTTLGGVSPIGLTTLGGVSPIGYSTLGGVPISTLDSGVILLKK</sequence>